<gene>
    <name evidence="3" type="ORF">FW778_12015</name>
</gene>
<evidence type="ECO:0000313" key="4">
    <source>
        <dbReference type="Proteomes" id="UP000326903"/>
    </source>
</evidence>
<dbReference type="RefSeq" id="WP_150414944.1">
    <property type="nucleotide sequence ID" value="NZ_VYQF01000002.1"/>
</dbReference>
<feature type="chain" id="PRO_5023935608" evidence="2">
    <location>
        <begin position="25"/>
        <end position="71"/>
    </location>
</feature>
<keyword evidence="1" id="KW-0472">Membrane</keyword>
<feature type="transmembrane region" description="Helical" evidence="1">
    <location>
        <begin position="48"/>
        <end position="67"/>
    </location>
</feature>
<keyword evidence="2" id="KW-0732">Signal</keyword>
<organism evidence="3 4">
    <name type="scientific">Ginsengibacter hankyongi</name>
    <dbReference type="NCBI Taxonomy" id="2607284"/>
    <lineage>
        <taxon>Bacteria</taxon>
        <taxon>Pseudomonadati</taxon>
        <taxon>Bacteroidota</taxon>
        <taxon>Chitinophagia</taxon>
        <taxon>Chitinophagales</taxon>
        <taxon>Chitinophagaceae</taxon>
        <taxon>Ginsengibacter</taxon>
    </lineage>
</organism>
<reference evidence="3 4" key="1">
    <citation type="submission" date="2019-09" db="EMBL/GenBank/DDBJ databases">
        <title>Draft genome sequence of Ginsengibacter sp. BR5-29.</title>
        <authorList>
            <person name="Im W.-T."/>
        </authorList>
    </citation>
    <scope>NUCLEOTIDE SEQUENCE [LARGE SCALE GENOMIC DNA]</scope>
    <source>
        <strain evidence="3 4">BR5-29</strain>
    </source>
</reference>
<evidence type="ECO:0000313" key="3">
    <source>
        <dbReference type="EMBL" id="KAA9039533.1"/>
    </source>
</evidence>
<name>A0A5J5IIU3_9BACT</name>
<protein>
    <submittedName>
        <fullName evidence="3">Uncharacterized protein</fullName>
    </submittedName>
</protein>
<feature type="signal peptide" evidence="2">
    <location>
        <begin position="1"/>
        <end position="24"/>
    </location>
</feature>
<dbReference type="Proteomes" id="UP000326903">
    <property type="component" value="Unassembled WGS sequence"/>
</dbReference>
<evidence type="ECO:0000256" key="2">
    <source>
        <dbReference type="SAM" id="SignalP"/>
    </source>
</evidence>
<proteinExistence type="predicted"/>
<sequence length="71" mass="8102">MKKFFIIFFATIFLSFLVSNHLMAQCSICAKSVQQMGTKPAEGFNSGIIYLMMIPYAAIGIIGYRWWKGNR</sequence>
<dbReference type="EMBL" id="VYQF01000002">
    <property type="protein sequence ID" value="KAA9039533.1"/>
    <property type="molecule type" value="Genomic_DNA"/>
</dbReference>
<accession>A0A5J5IIU3</accession>
<dbReference type="AlphaFoldDB" id="A0A5J5IIU3"/>
<comment type="caution">
    <text evidence="3">The sequence shown here is derived from an EMBL/GenBank/DDBJ whole genome shotgun (WGS) entry which is preliminary data.</text>
</comment>
<evidence type="ECO:0000256" key="1">
    <source>
        <dbReference type="SAM" id="Phobius"/>
    </source>
</evidence>
<keyword evidence="1" id="KW-1133">Transmembrane helix</keyword>
<keyword evidence="4" id="KW-1185">Reference proteome</keyword>
<keyword evidence="1" id="KW-0812">Transmembrane</keyword>